<feature type="transmembrane region" description="Helical" evidence="1">
    <location>
        <begin position="157"/>
        <end position="173"/>
    </location>
</feature>
<accession>A0A1G6TR07</accession>
<dbReference type="Proteomes" id="UP000324021">
    <property type="component" value="Unassembled WGS sequence"/>
</dbReference>
<feature type="transmembrane region" description="Helical" evidence="1">
    <location>
        <begin position="118"/>
        <end position="145"/>
    </location>
</feature>
<evidence type="ECO:0000313" key="6">
    <source>
        <dbReference type="Proteomes" id="UP000324021"/>
    </source>
</evidence>
<gene>
    <name evidence="4" type="ORF">SAMN04488694_10325</name>
    <name evidence="3" type="ORF">SAMN05192552_101842</name>
</gene>
<dbReference type="STRING" id="392421.SAMN04488694_10325"/>
<evidence type="ECO:0000313" key="3">
    <source>
        <dbReference type="EMBL" id="SDD31500.1"/>
    </source>
</evidence>
<dbReference type="AlphaFoldDB" id="A0A1G6TR07"/>
<dbReference type="OrthoDB" id="188120at2157"/>
<feature type="transmembrane region" description="Helical" evidence="1">
    <location>
        <begin position="82"/>
        <end position="106"/>
    </location>
</feature>
<evidence type="ECO:0000313" key="5">
    <source>
        <dbReference type="Proteomes" id="UP000199320"/>
    </source>
</evidence>
<dbReference type="Proteomes" id="UP000199320">
    <property type="component" value="Unassembled WGS sequence"/>
</dbReference>
<reference evidence="4" key="2">
    <citation type="submission" date="2016-10" db="EMBL/GenBank/DDBJ databases">
        <authorList>
            <person name="de Groot N.N."/>
        </authorList>
    </citation>
    <scope>NUCLEOTIDE SEQUENCE [LARGE SCALE GENOMIC DNA]</scope>
    <source>
        <strain evidence="4">CDM_6</strain>
    </source>
</reference>
<organism evidence="3 6">
    <name type="scientific">Natrinema hispanicum</name>
    <dbReference type="NCBI Taxonomy" id="392421"/>
    <lineage>
        <taxon>Archaea</taxon>
        <taxon>Methanobacteriati</taxon>
        <taxon>Methanobacteriota</taxon>
        <taxon>Stenosarchaea group</taxon>
        <taxon>Halobacteria</taxon>
        <taxon>Halobacteriales</taxon>
        <taxon>Natrialbaceae</taxon>
        <taxon>Natrinema</taxon>
    </lineage>
</organism>
<proteinExistence type="predicted"/>
<evidence type="ECO:0000313" key="4">
    <source>
        <dbReference type="EMBL" id="SES98935.1"/>
    </source>
</evidence>
<reference evidence="5 6" key="1">
    <citation type="submission" date="2016-10" db="EMBL/GenBank/DDBJ databases">
        <authorList>
            <person name="Varghese N."/>
            <person name="Submissions S."/>
        </authorList>
    </citation>
    <scope>NUCLEOTIDE SEQUENCE [LARGE SCALE GENOMIC DNA]</scope>
    <source>
        <strain evidence="3 6">CDM_1</strain>
        <strain evidence="5">CDM_6</strain>
    </source>
</reference>
<feature type="domain" description="DUF8173" evidence="2">
    <location>
        <begin position="5"/>
        <end position="199"/>
    </location>
</feature>
<evidence type="ECO:0000259" key="2">
    <source>
        <dbReference type="Pfam" id="PF26514"/>
    </source>
</evidence>
<name>A0A1G6TR07_9EURY</name>
<dbReference type="EMBL" id="FOIC01000003">
    <property type="protein sequence ID" value="SES98935.1"/>
    <property type="molecule type" value="Genomic_DNA"/>
</dbReference>
<keyword evidence="1" id="KW-1133">Transmembrane helix</keyword>
<protein>
    <recommendedName>
        <fullName evidence="2">DUF8173 domain-containing protein</fullName>
    </recommendedName>
</protein>
<dbReference type="InterPro" id="IPR058486">
    <property type="entry name" value="DUF8173"/>
</dbReference>
<feature type="transmembrane region" description="Helical" evidence="1">
    <location>
        <begin position="39"/>
        <end position="61"/>
    </location>
</feature>
<dbReference type="RefSeq" id="WP_092930228.1">
    <property type="nucleotide sequence ID" value="NZ_FMZP01000018.1"/>
</dbReference>
<dbReference type="EMBL" id="FMZP01000018">
    <property type="protein sequence ID" value="SDD31500.1"/>
    <property type="molecule type" value="Genomic_DNA"/>
</dbReference>
<sequence>MIRRHALAAAIALLAFVPMPAAAQRGFRDTLASPTTPEEIALAFGVYVAATLVIGAIVLTIDRSYVRSIEARLSDDPVSVGVIGLGVLVGGFVVFAALGAVVALLVDAGAPAALEAVPTLVGIGISVGLTVINTIGMIVAGLIVLRRLRDEPEPNPWLALVVGALAVQILYLVPLLNLAIAVFVVALATGAIIGQWWQGRTADPSESEPHEQLLDG</sequence>
<dbReference type="Pfam" id="PF26514">
    <property type="entry name" value="DUF8173"/>
    <property type="match status" value="1"/>
</dbReference>
<evidence type="ECO:0000256" key="1">
    <source>
        <dbReference type="SAM" id="Phobius"/>
    </source>
</evidence>
<keyword evidence="5" id="KW-1185">Reference proteome</keyword>
<keyword evidence="1" id="KW-0812">Transmembrane</keyword>
<keyword evidence="1" id="KW-0472">Membrane</keyword>